<evidence type="ECO:0000313" key="1">
    <source>
        <dbReference type="EMBL" id="SDG81518.1"/>
    </source>
</evidence>
<proteinExistence type="predicted"/>
<reference evidence="1 2" key="1">
    <citation type="submission" date="2016-10" db="EMBL/GenBank/DDBJ databases">
        <authorList>
            <person name="de Groot N.N."/>
        </authorList>
    </citation>
    <scope>NUCLEOTIDE SEQUENCE [LARGE SCALE GENOMIC DNA]</scope>
    <source>
        <strain evidence="1 2">L 420-91</strain>
    </source>
</reference>
<protein>
    <submittedName>
        <fullName evidence="1">Uncharacterized protein</fullName>
    </submittedName>
</protein>
<dbReference type="OrthoDB" id="2657780at2"/>
<dbReference type="EMBL" id="FNDE01000003">
    <property type="protein sequence ID" value="SDG81518.1"/>
    <property type="molecule type" value="Genomic_DNA"/>
</dbReference>
<sequence>MTNLDRFSQGLPDPKEARVVGECITCGGGVYEEELVWETDEGLLHDRRDCIREYIADFAIQKVAG</sequence>
<name>A0A1G7XBD7_ANETH</name>
<dbReference type="AlphaFoldDB" id="A0A1G7XBD7"/>
<evidence type="ECO:0000313" key="2">
    <source>
        <dbReference type="Proteomes" id="UP000198956"/>
    </source>
</evidence>
<accession>A0A1G7XBD7</accession>
<organism evidence="1 2">
    <name type="scientific">Aneurinibacillus thermoaerophilus</name>
    <dbReference type="NCBI Taxonomy" id="143495"/>
    <lineage>
        <taxon>Bacteria</taxon>
        <taxon>Bacillati</taxon>
        <taxon>Bacillota</taxon>
        <taxon>Bacilli</taxon>
        <taxon>Bacillales</taxon>
        <taxon>Paenibacillaceae</taxon>
        <taxon>Aneurinibacillus group</taxon>
        <taxon>Aneurinibacillus</taxon>
    </lineage>
</organism>
<dbReference type="RefSeq" id="WP_091259899.1">
    <property type="nucleotide sequence ID" value="NZ_FNDE01000003.1"/>
</dbReference>
<dbReference type="Proteomes" id="UP000198956">
    <property type="component" value="Unassembled WGS sequence"/>
</dbReference>
<gene>
    <name evidence="1" type="ORF">SAMN04489735_1003120</name>
</gene>